<dbReference type="AlphaFoldDB" id="A0A0G1N0G6"/>
<dbReference type="PATRIC" id="fig|1618380.3.peg.136"/>
<evidence type="ECO:0000313" key="1">
    <source>
        <dbReference type="EMBL" id="KKT86552.1"/>
    </source>
</evidence>
<organism evidence="1 2">
    <name type="scientific">Candidatus Collierbacteria bacterium GW2011_GWA2_44_99</name>
    <dbReference type="NCBI Taxonomy" id="1618380"/>
    <lineage>
        <taxon>Bacteria</taxon>
        <taxon>Candidatus Collieribacteriota</taxon>
    </lineage>
</organism>
<proteinExistence type="predicted"/>
<dbReference type="EMBL" id="LCJW01000009">
    <property type="protein sequence ID" value="KKT86552.1"/>
    <property type="molecule type" value="Genomic_DNA"/>
</dbReference>
<dbReference type="InterPro" id="IPR014942">
    <property type="entry name" value="AbiEii"/>
</dbReference>
<comment type="caution">
    <text evidence="1">The sequence shown here is derived from an EMBL/GenBank/DDBJ whole genome shotgun (WGS) entry which is preliminary data.</text>
</comment>
<protein>
    <recommendedName>
        <fullName evidence="3">Protein containing DUF1814</fullName>
    </recommendedName>
</protein>
<evidence type="ECO:0008006" key="3">
    <source>
        <dbReference type="Google" id="ProtNLM"/>
    </source>
</evidence>
<evidence type="ECO:0000313" key="2">
    <source>
        <dbReference type="Proteomes" id="UP000034797"/>
    </source>
</evidence>
<dbReference type="Pfam" id="PF08843">
    <property type="entry name" value="AbiEii"/>
    <property type="match status" value="1"/>
</dbReference>
<dbReference type="Proteomes" id="UP000034797">
    <property type="component" value="Unassembled WGS sequence"/>
</dbReference>
<accession>A0A0G1N0G6</accession>
<name>A0A0G1N0G6_9BACT</name>
<reference evidence="1 2" key="1">
    <citation type="journal article" date="2015" name="Nature">
        <title>rRNA introns, odd ribosomes, and small enigmatic genomes across a large radiation of phyla.</title>
        <authorList>
            <person name="Brown C.T."/>
            <person name="Hug L.A."/>
            <person name="Thomas B.C."/>
            <person name="Sharon I."/>
            <person name="Castelle C.J."/>
            <person name="Singh A."/>
            <person name="Wilkins M.J."/>
            <person name="Williams K.H."/>
            <person name="Banfield J.F."/>
        </authorList>
    </citation>
    <scope>NUCLEOTIDE SEQUENCE [LARGE SCALE GENOMIC DNA]</scope>
</reference>
<gene>
    <name evidence="1" type="ORF">UW84_C0009G0009</name>
</gene>
<dbReference type="Gene3D" id="3.10.450.620">
    <property type="entry name" value="JHP933, nucleotidyltransferase-like core domain"/>
    <property type="match status" value="1"/>
</dbReference>
<sequence>MLIHDLKSVYLSNKQAHPGYLRNLLKERLQFYVLQFVSVSPWSQSLIFKGGTCLRFFFDLPRLSEDLDFDVQDEANFQMSSFVEAIRKHFVSTLQFTELTTKIAGNGRTLYLKFPILDQLGLKLTPSDSQILFIRLDFSPAIGHSYAVELATKSTLNFSFIIQRYSLPDLMAGKIAAIIKRETLEGTIKQPRIKGRDYYDLVWYLEKNIRPNWSYVKDLVGLSKTDVLKLLLQKIKVIDPAQLKADIAPFFPDPQFVTSFSQNIHALFTSHFKNLKD</sequence>